<gene>
    <name evidence="6" type="ORF">Bathy08g02480</name>
</gene>
<evidence type="ECO:0000256" key="5">
    <source>
        <dbReference type="SAM" id="MobiDB-lite"/>
    </source>
</evidence>
<dbReference type="AlphaFoldDB" id="K8F7H5"/>
<accession>K8F7H5</accession>
<evidence type="ECO:0000256" key="2">
    <source>
        <dbReference type="ARBA" id="ARBA00022574"/>
    </source>
</evidence>
<keyword evidence="2" id="KW-0853">WD repeat</keyword>
<dbReference type="STRING" id="41875.K8F7H5"/>
<dbReference type="GeneID" id="19014227"/>
<dbReference type="InterPro" id="IPR015943">
    <property type="entry name" value="WD40/YVTN_repeat-like_dom_sf"/>
</dbReference>
<organism evidence="6 7">
    <name type="scientific">Bathycoccus prasinos</name>
    <dbReference type="NCBI Taxonomy" id="41875"/>
    <lineage>
        <taxon>Eukaryota</taxon>
        <taxon>Viridiplantae</taxon>
        <taxon>Chlorophyta</taxon>
        <taxon>Mamiellophyceae</taxon>
        <taxon>Mamiellales</taxon>
        <taxon>Bathycoccaceae</taxon>
        <taxon>Bathycoccus</taxon>
    </lineage>
</organism>
<dbReference type="Gene3D" id="2.130.10.10">
    <property type="entry name" value="YVTN repeat-like/Quinoprotein amine dehydrogenase"/>
    <property type="match status" value="2"/>
</dbReference>
<feature type="compositionally biased region" description="Basic and acidic residues" evidence="5">
    <location>
        <begin position="505"/>
        <end position="558"/>
    </location>
</feature>
<keyword evidence="7" id="KW-1185">Reference proteome</keyword>
<evidence type="ECO:0000256" key="1">
    <source>
        <dbReference type="ARBA" id="ARBA00004123"/>
    </source>
</evidence>
<dbReference type="PANTHER" id="PTHR44040:SF1">
    <property type="entry name" value="RETINOBLASTOMA-BINDING PROTEIN 5"/>
    <property type="match status" value="1"/>
</dbReference>
<dbReference type="InterPro" id="IPR001680">
    <property type="entry name" value="WD40_rpt"/>
</dbReference>
<dbReference type="PANTHER" id="PTHR44040">
    <property type="entry name" value="RETINOBLASTOMA-BINDING PROTEIN 5"/>
    <property type="match status" value="1"/>
</dbReference>
<comment type="subcellular location">
    <subcellularLocation>
        <location evidence="1">Nucleus</location>
    </subcellularLocation>
</comment>
<dbReference type="Pfam" id="PF00400">
    <property type="entry name" value="WD40"/>
    <property type="match status" value="1"/>
</dbReference>
<dbReference type="OrthoDB" id="196858at2759"/>
<reference evidence="6 7" key="1">
    <citation type="submission" date="2011-10" db="EMBL/GenBank/DDBJ databases">
        <authorList>
            <person name="Genoscope - CEA"/>
        </authorList>
    </citation>
    <scope>NUCLEOTIDE SEQUENCE [LARGE SCALE GENOMIC DNA]</scope>
    <source>
        <strain evidence="6 7">RCC 1105</strain>
    </source>
</reference>
<keyword evidence="4" id="KW-0539">Nucleus</keyword>
<evidence type="ECO:0000256" key="3">
    <source>
        <dbReference type="ARBA" id="ARBA00022737"/>
    </source>
</evidence>
<feature type="region of interest" description="Disordered" evidence="5">
    <location>
        <begin position="505"/>
        <end position="572"/>
    </location>
</feature>
<dbReference type="EMBL" id="FO082271">
    <property type="protein sequence ID" value="CCO17543.1"/>
    <property type="molecule type" value="Genomic_DNA"/>
</dbReference>
<dbReference type="InterPro" id="IPR036322">
    <property type="entry name" value="WD40_repeat_dom_sf"/>
</dbReference>
<dbReference type="SMART" id="SM00320">
    <property type="entry name" value="WD40"/>
    <property type="match status" value="5"/>
</dbReference>
<dbReference type="InterPro" id="IPR037850">
    <property type="entry name" value="RBBP5/Swd1"/>
</dbReference>
<evidence type="ECO:0000256" key="4">
    <source>
        <dbReference type="ARBA" id="ARBA00023242"/>
    </source>
</evidence>
<keyword evidence="3" id="KW-0677">Repeat</keyword>
<protein>
    <submittedName>
        <fullName evidence="6">Uncharacterized protein</fullName>
    </submittedName>
</protein>
<dbReference type="SUPFAM" id="SSF50978">
    <property type="entry name" value="WD40 repeat-like"/>
    <property type="match status" value="1"/>
</dbReference>
<evidence type="ECO:0000313" key="7">
    <source>
        <dbReference type="Proteomes" id="UP000198341"/>
    </source>
</evidence>
<evidence type="ECO:0000313" key="6">
    <source>
        <dbReference type="EMBL" id="CCO17543.1"/>
    </source>
</evidence>
<dbReference type="RefSeq" id="XP_007511422.1">
    <property type="nucleotide sequence ID" value="XM_007511360.1"/>
</dbReference>
<feature type="region of interest" description="Disordered" evidence="5">
    <location>
        <begin position="64"/>
        <end position="90"/>
    </location>
</feature>
<dbReference type="KEGG" id="bpg:Bathy08g02480"/>
<sequence>MNNLFANPDDPNMLEHIEERLSSGRTTCCQWNRRGNVLAAGTTKGTIVLWCFDTRAVVREFRNNNHSEERRRRRKENSPQSAAVGEEEEEEEEEVSFPIRCLCWRRDNRKIAAGDANGHVLIWDVLTGDLETRMTDIGTLNNIEFTKDFKALLFSPAGFKAPMFRAISKRSGTMWPDTVVPLPGGSLDEADVHGCPAILTRSGNFCVYATTGGGLCVARLKEDGEGAQMRRGWKLVQTIELVAKDAKMVKRLELSRDGKTLLVVSFSKCIVAFDVVGDVEDKKRNKEKEDLKNDDNNNDDTGLETTVLKNRRQFENEHSQSSWESACVAFDNKFVYAASSTASHEVHCWNLKTLELTRVLEGPNEAKGLIRSCYHPKRPLMIGVGANGIMYVWAKVYEESWTAFQPDFQELKENREYIEREDEFDIKDEEENNDGTRKEKKPNVTYLDDASSLTFADLKLWDTDLSAYWTDADEDVMHDLPVEVIVDYELQAQMEEKKKKWERKQALKAEKKKKEAEEKETEKNGGKGKEREDDGDENAKKQKMDDAKNEGRDGAAKMEEDDIINDDDKEKD</sequence>
<dbReference type="GO" id="GO:0048188">
    <property type="term" value="C:Set1C/COMPASS complex"/>
    <property type="evidence" value="ECO:0007669"/>
    <property type="project" value="InterPro"/>
</dbReference>
<dbReference type="Proteomes" id="UP000198341">
    <property type="component" value="Chromosome 8"/>
</dbReference>
<dbReference type="eggNOG" id="KOG1273">
    <property type="taxonomic scope" value="Eukaryota"/>
</dbReference>
<proteinExistence type="predicted"/>
<name>K8F7H5_9CHLO</name>